<proteinExistence type="predicted"/>
<dbReference type="EMBL" id="MT748000">
    <property type="protein sequence ID" value="QPG92987.1"/>
    <property type="molecule type" value="Genomic_RNA"/>
</dbReference>
<evidence type="ECO:0000313" key="1">
    <source>
        <dbReference type="EMBL" id="QPG92987.1"/>
    </source>
</evidence>
<protein>
    <submittedName>
        <fullName evidence="1">Capsid protein</fullName>
    </submittedName>
</protein>
<name>A0A7S9PRN3_9FLAV</name>
<sequence length="256" mass="28582">MEWLLLIALVGFVGCQTSKPIDWKRVESLSVKLKESATEHCVEKFESVMAQLITEIPNRNTMYYVAVQVGQQTGLRAGAMKHVIEDTGRFMSANPLRTRLSSSINLMTTEKNSKGLTFVKLVDGPDSIGSLLLPTMYNSYLYPVDNFHMLFGLKETVNSLEDETKETKEACDNANGLWRDHYKDLDYVIKDNIVVLGKDYYCPSVLVKTTPVTVITAEVINYPTGEGVVAVLLEKSRKYIGLGEKASFLVNTPPSK</sequence>
<accession>A0A7S9PRN3</accession>
<reference evidence="1" key="1">
    <citation type="submission" date="2020-07" db="EMBL/GenBank/DDBJ databases">
        <authorList>
            <person name="Guo L."/>
            <person name="Lu X."/>
            <person name="Guo D."/>
        </authorList>
    </citation>
    <scope>NUCLEOTIDE SEQUENCE</scope>
    <source>
        <strain evidence="1">018</strain>
    </source>
</reference>
<organism evidence="1">
    <name type="scientific">Jingmen tick virus</name>
    <dbReference type="NCBI Taxonomy" id="1172985"/>
    <lineage>
        <taxon>Viruses</taxon>
        <taxon>Riboviria</taxon>
        <taxon>Orthornavirae</taxon>
        <taxon>Kitrinoviricota</taxon>
        <taxon>Flasuviricetes</taxon>
        <taxon>Amarillovirales</taxon>
        <taxon>Flaviviridae</taxon>
        <taxon>Jingmenvirus group</taxon>
    </lineage>
</organism>